<reference evidence="5 6" key="1">
    <citation type="submission" date="2015-07" db="EMBL/GenBank/DDBJ databases">
        <title>Genome analysis of myxobacterium Chondromyces crocatus Cm c5 reveals a high potential for natural compound synthesis and the genetic basis for the loss of fruiting body formation.</title>
        <authorList>
            <person name="Zaburannyi N."/>
            <person name="Bunk B."/>
            <person name="Maier J."/>
            <person name="Overmann J."/>
            <person name="Mueller R."/>
        </authorList>
    </citation>
    <scope>NUCLEOTIDE SEQUENCE [LARGE SCALE GENOMIC DNA]</scope>
    <source>
        <strain evidence="5 6">Cm c5</strain>
    </source>
</reference>
<dbReference type="InterPro" id="IPR005814">
    <property type="entry name" value="Aminotrans_3"/>
</dbReference>
<dbReference type="CDD" id="cd00610">
    <property type="entry name" value="OAT_like"/>
    <property type="match status" value="1"/>
</dbReference>
<dbReference type="Proteomes" id="UP000067626">
    <property type="component" value="Chromosome"/>
</dbReference>
<accession>A0A0K1EAB9</accession>
<comment type="cofactor">
    <cofactor evidence="1">
        <name>pyridoxal 5'-phosphate</name>
        <dbReference type="ChEBI" id="CHEBI:597326"/>
    </cofactor>
</comment>
<dbReference type="PATRIC" id="fig|52.7.peg.2092"/>
<proteinExistence type="inferred from homology"/>
<dbReference type="PROSITE" id="PS00600">
    <property type="entry name" value="AA_TRANSFER_CLASS_3"/>
    <property type="match status" value="1"/>
</dbReference>
<keyword evidence="6" id="KW-1185">Reference proteome</keyword>
<name>A0A0K1EAB9_CHOCO</name>
<dbReference type="Gene3D" id="3.40.640.10">
    <property type="entry name" value="Type I PLP-dependent aspartate aminotransferase-like (Major domain)"/>
    <property type="match status" value="1"/>
</dbReference>
<evidence type="ECO:0000256" key="4">
    <source>
        <dbReference type="RuleBase" id="RU003560"/>
    </source>
</evidence>
<dbReference type="PANTHER" id="PTHR43094">
    <property type="entry name" value="AMINOTRANSFERASE"/>
    <property type="match status" value="1"/>
</dbReference>
<organism evidence="5 6">
    <name type="scientific">Chondromyces crocatus</name>
    <dbReference type="NCBI Taxonomy" id="52"/>
    <lineage>
        <taxon>Bacteria</taxon>
        <taxon>Pseudomonadati</taxon>
        <taxon>Myxococcota</taxon>
        <taxon>Polyangia</taxon>
        <taxon>Polyangiales</taxon>
        <taxon>Polyangiaceae</taxon>
        <taxon>Chondromyces</taxon>
    </lineage>
</organism>
<protein>
    <recommendedName>
        <fullName evidence="7">Aminotransferase</fullName>
    </recommendedName>
</protein>
<sequence length="448" mass="48721">MESVRYPEGHVLLRNLGRTYPVVSHGQGVYLFDRQGKRYLDGSAGALVASVGHGNREVAARVHEQLVQVAYVNGTHFTSEVTEQLAARLCAMAPAGLDRAAFLGSGSEVIEAAIKFARQLWVERGEPQRAKVIARMPSYHGNTLYALSMSGRPHYKRFFGPLLSEVVTTAAPYPYRSGLDDYEREGAAHYARLLEETIVREGAETIAAFIAEPVIGSSAGAAVPPPGYFERVGEICRRHGILMIADEVMCGCGRTGRFFASELLGFSPDLLVLGKGLSGGYVPLSALLVKQAHLEEMRLGSGGFMHAQTYLQAPAMTAAGVAVLDYFERHDVVNHAARMGERLHRRLREVVLPLPHVGSVQGVGLIAGVELVEDEATRRPFPRARKVVEGLLDRLFEEGLILWPNTGHADGTDGDLVMIGPPLTITEGEVDELVEKLAQGITHCLERP</sequence>
<dbReference type="Gene3D" id="3.90.1150.10">
    <property type="entry name" value="Aspartate Aminotransferase, domain 1"/>
    <property type="match status" value="1"/>
</dbReference>
<dbReference type="InterPro" id="IPR015421">
    <property type="entry name" value="PyrdxlP-dep_Trfase_major"/>
</dbReference>
<dbReference type="STRING" id="52.CMC5_019420"/>
<dbReference type="InterPro" id="IPR015422">
    <property type="entry name" value="PyrdxlP-dep_Trfase_small"/>
</dbReference>
<dbReference type="AlphaFoldDB" id="A0A0K1EAB9"/>
<dbReference type="InterPro" id="IPR049704">
    <property type="entry name" value="Aminotrans_3_PPA_site"/>
</dbReference>
<dbReference type="SUPFAM" id="SSF53383">
    <property type="entry name" value="PLP-dependent transferases"/>
    <property type="match status" value="1"/>
</dbReference>
<evidence type="ECO:0000256" key="2">
    <source>
        <dbReference type="ARBA" id="ARBA00008954"/>
    </source>
</evidence>
<dbReference type="PANTHER" id="PTHR43094:SF1">
    <property type="entry name" value="AMINOTRANSFERASE CLASS-III"/>
    <property type="match status" value="1"/>
</dbReference>
<dbReference type="EMBL" id="CP012159">
    <property type="protein sequence ID" value="AKT37799.1"/>
    <property type="molecule type" value="Genomic_DNA"/>
</dbReference>
<comment type="similarity">
    <text evidence="2 4">Belongs to the class-III pyridoxal-phosphate-dependent aminotransferase family.</text>
</comment>
<dbReference type="Pfam" id="PF00202">
    <property type="entry name" value="Aminotran_3"/>
    <property type="match status" value="1"/>
</dbReference>
<evidence type="ECO:0000313" key="5">
    <source>
        <dbReference type="EMBL" id="AKT37799.1"/>
    </source>
</evidence>
<evidence type="ECO:0000313" key="6">
    <source>
        <dbReference type="Proteomes" id="UP000067626"/>
    </source>
</evidence>
<dbReference type="KEGG" id="ccro:CMC5_019420"/>
<evidence type="ECO:0000256" key="1">
    <source>
        <dbReference type="ARBA" id="ARBA00001933"/>
    </source>
</evidence>
<dbReference type="RefSeq" id="WP_245678381.1">
    <property type="nucleotide sequence ID" value="NZ_CP012159.1"/>
</dbReference>
<keyword evidence="3 4" id="KW-0663">Pyridoxal phosphate</keyword>
<dbReference type="GO" id="GO:0030170">
    <property type="term" value="F:pyridoxal phosphate binding"/>
    <property type="evidence" value="ECO:0007669"/>
    <property type="project" value="InterPro"/>
</dbReference>
<evidence type="ECO:0000256" key="3">
    <source>
        <dbReference type="ARBA" id="ARBA00022898"/>
    </source>
</evidence>
<evidence type="ECO:0008006" key="7">
    <source>
        <dbReference type="Google" id="ProtNLM"/>
    </source>
</evidence>
<gene>
    <name evidence="5" type="ORF">CMC5_019420</name>
</gene>
<dbReference type="GO" id="GO:0008483">
    <property type="term" value="F:transaminase activity"/>
    <property type="evidence" value="ECO:0007669"/>
    <property type="project" value="InterPro"/>
</dbReference>
<dbReference type="InterPro" id="IPR015424">
    <property type="entry name" value="PyrdxlP-dep_Trfase"/>
</dbReference>